<name>A0A2H3AZI5_9AGAR</name>
<sequence>MGRREIHFKGRTSEKQASVPLHLHRAHGFSRWRLLVEWDIRGGMHAALMASVVLSAVADKYRNWSVCTLLLFVLAGNHVYRLPYVMVKDLLGP</sequence>
<evidence type="ECO:0000313" key="2">
    <source>
        <dbReference type="Proteomes" id="UP000218334"/>
    </source>
</evidence>
<dbReference type="EMBL" id="KZ293490">
    <property type="protein sequence ID" value="PBK60232.1"/>
    <property type="molecule type" value="Genomic_DNA"/>
</dbReference>
<gene>
    <name evidence="1" type="ORF">ARMSODRAFT_966249</name>
</gene>
<organism evidence="1 2">
    <name type="scientific">Armillaria solidipes</name>
    <dbReference type="NCBI Taxonomy" id="1076256"/>
    <lineage>
        <taxon>Eukaryota</taxon>
        <taxon>Fungi</taxon>
        <taxon>Dikarya</taxon>
        <taxon>Basidiomycota</taxon>
        <taxon>Agaricomycotina</taxon>
        <taxon>Agaricomycetes</taxon>
        <taxon>Agaricomycetidae</taxon>
        <taxon>Agaricales</taxon>
        <taxon>Marasmiineae</taxon>
        <taxon>Physalacriaceae</taxon>
        <taxon>Armillaria</taxon>
    </lineage>
</organism>
<accession>A0A2H3AZI5</accession>
<dbReference type="AlphaFoldDB" id="A0A2H3AZI5"/>
<reference evidence="2" key="1">
    <citation type="journal article" date="2017" name="Nat. Ecol. Evol.">
        <title>Genome expansion and lineage-specific genetic innovations in the forest pathogenic fungi Armillaria.</title>
        <authorList>
            <person name="Sipos G."/>
            <person name="Prasanna A.N."/>
            <person name="Walter M.C."/>
            <person name="O'Connor E."/>
            <person name="Balint B."/>
            <person name="Krizsan K."/>
            <person name="Kiss B."/>
            <person name="Hess J."/>
            <person name="Varga T."/>
            <person name="Slot J."/>
            <person name="Riley R."/>
            <person name="Boka B."/>
            <person name="Rigling D."/>
            <person name="Barry K."/>
            <person name="Lee J."/>
            <person name="Mihaltcheva S."/>
            <person name="LaButti K."/>
            <person name="Lipzen A."/>
            <person name="Waldron R."/>
            <person name="Moloney N.M."/>
            <person name="Sperisen C."/>
            <person name="Kredics L."/>
            <person name="Vagvoelgyi C."/>
            <person name="Patrignani A."/>
            <person name="Fitzpatrick D."/>
            <person name="Nagy I."/>
            <person name="Doyle S."/>
            <person name="Anderson J.B."/>
            <person name="Grigoriev I.V."/>
            <person name="Gueldener U."/>
            <person name="Muensterkoetter M."/>
            <person name="Nagy L.G."/>
        </authorList>
    </citation>
    <scope>NUCLEOTIDE SEQUENCE [LARGE SCALE GENOMIC DNA]</scope>
    <source>
        <strain evidence="2">28-4</strain>
    </source>
</reference>
<proteinExistence type="predicted"/>
<evidence type="ECO:0000313" key="1">
    <source>
        <dbReference type="EMBL" id="PBK60232.1"/>
    </source>
</evidence>
<protein>
    <submittedName>
        <fullName evidence="1">Uncharacterized protein</fullName>
    </submittedName>
</protein>
<keyword evidence="2" id="KW-1185">Reference proteome</keyword>
<dbReference type="Proteomes" id="UP000218334">
    <property type="component" value="Unassembled WGS sequence"/>
</dbReference>